<dbReference type="PANTHER" id="PTHR46236:SF18">
    <property type="entry name" value="MATH DOMAIN-CONTAINING PROTEIN"/>
    <property type="match status" value="1"/>
</dbReference>
<dbReference type="CDD" id="cd00121">
    <property type="entry name" value="MATH"/>
    <property type="match status" value="1"/>
</dbReference>
<evidence type="ECO:0000256" key="1">
    <source>
        <dbReference type="ARBA" id="ARBA00023054"/>
    </source>
</evidence>
<dbReference type="EMBL" id="JBANAX010000173">
    <property type="protein sequence ID" value="KAL1219686.1"/>
    <property type="molecule type" value="Genomic_DNA"/>
</dbReference>
<sequence>MGNQIPKAYTFEIENFSKRNDPFKCPLFSIQNCNWYVMVYPKGYGTSKHMSVYLGVPDSPLRSQNWWRQTTFRFVIVNPSSVLKSKSLGDSFLLNSVT</sequence>
<dbReference type="AlphaFoldDB" id="A0ABD1BR69"/>
<comment type="caution">
    <text evidence="3">The sequence shown here is derived from an EMBL/GenBank/DDBJ whole genome shotgun (WGS) entry which is preliminary data.</text>
</comment>
<feature type="domain" description="MATH" evidence="2">
    <location>
        <begin position="6"/>
        <end position="98"/>
    </location>
</feature>
<gene>
    <name evidence="3" type="ORF">V5N11_032334</name>
</gene>
<evidence type="ECO:0000313" key="3">
    <source>
        <dbReference type="EMBL" id="KAL1219686.1"/>
    </source>
</evidence>
<dbReference type="InterPro" id="IPR050804">
    <property type="entry name" value="MCC"/>
</dbReference>
<name>A0ABD1BR69_CARAN</name>
<keyword evidence="4" id="KW-1185">Reference proteome</keyword>
<accession>A0ABD1BR69</accession>
<dbReference type="Pfam" id="PF22486">
    <property type="entry name" value="MATH_2"/>
    <property type="match status" value="1"/>
</dbReference>
<evidence type="ECO:0000259" key="2">
    <source>
        <dbReference type="PROSITE" id="PS50144"/>
    </source>
</evidence>
<dbReference type="SUPFAM" id="SSF49599">
    <property type="entry name" value="TRAF domain-like"/>
    <property type="match status" value="1"/>
</dbReference>
<dbReference type="Proteomes" id="UP001558713">
    <property type="component" value="Unassembled WGS sequence"/>
</dbReference>
<dbReference type="InterPro" id="IPR002083">
    <property type="entry name" value="MATH/TRAF_dom"/>
</dbReference>
<organism evidence="3 4">
    <name type="scientific">Cardamine amara subsp. amara</name>
    <dbReference type="NCBI Taxonomy" id="228776"/>
    <lineage>
        <taxon>Eukaryota</taxon>
        <taxon>Viridiplantae</taxon>
        <taxon>Streptophyta</taxon>
        <taxon>Embryophyta</taxon>
        <taxon>Tracheophyta</taxon>
        <taxon>Spermatophyta</taxon>
        <taxon>Magnoliopsida</taxon>
        <taxon>eudicotyledons</taxon>
        <taxon>Gunneridae</taxon>
        <taxon>Pentapetalae</taxon>
        <taxon>rosids</taxon>
        <taxon>malvids</taxon>
        <taxon>Brassicales</taxon>
        <taxon>Brassicaceae</taxon>
        <taxon>Cardamineae</taxon>
        <taxon>Cardamine</taxon>
    </lineage>
</organism>
<dbReference type="PROSITE" id="PS50144">
    <property type="entry name" value="MATH"/>
    <property type="match status" value="1"/>
</dbReference>
<dbReference type="PANTHER" id="PTHR46236">
    <property type="entry name" value="TRAF-LIKE SUPERFAMILY PROTEIN"/>
    <property type="match status" value="1"/>
</dbReference>
<protein>
    <submittedName>
        <fullName evidence="3">MATH domain and coiled-coil domain-containing protein</fullName>
    </submittedName>
</protein>
<proteinExistence type="predicted"/>
<evidence type="ECO:0000313" key="4">
    <source>
        <dbReference type="Proteomes" id="UP001558713"/>
    </source>
</evidence>
<dbReference type="Gene3D" id="2.60.210.10">
    <property type="entry name" value="Apoptosis, Tumor Necrosis Factor Receptor Associated Protein 2, Chain A"/>
    <property type="match status" value="1"/>
</dbReference>
<keyword evidence="1" id="KW-0175">Coiled coil</keyword>
<reference evidence="3 4" key="1">
    <citation type="submission" date="2024-04" db="EMBL/GenBank/DDBJ databases">
        <title>Genome assembly C_amara_ONT_v2.</title>
        <authorList>
            <person name="Yant L."/>
            <person name="Moore C."/>
            <person name="Slenker M."/>
        </authorList>
    </citation>
    <scope>NUCLEOTIDE SEQUENCE [LARGE SCALE GENOMIC DNA]</scope>
    <source>
        <tissue evidence="3">Leaf</tissue>
    </source>
</reference>
<dbReference type="InterPro" id="IPR008974">
    <property type="entry name" value="TRAF-like"/>
</dbReference>